<comment type="caution">
    <text evidence="1">The sequence shown here is derived from an EMBL/GenBank/DDBJ whole genome shotgun (WGS) entry which is preliminary data.</text>
</comment>
<evidence type="ECO:0000313" key="2">
    <source>
        <dbReference type="Proteomes" id="UP000266861"/>
    </source>
</evidence>
<dbReference type="AlphaFoldDB" id="A0A397JQI6"/>
<sequence length="148" mass="17556">MNKPKTSKKRKVTFNSFKRLSSVREASKKNVGRVFFPSKHGKRFWDVDIHERNNKKNLHSNENTTKNKDVDDEFIEEMGFDFSQENNQNTYFERQKQESKHWKESESLFFNAFITNQVFPQDACCFICNQAAFYHCLDCGYTCCPNPK</sequence>
<dbReference type="Proteomes" id="UP000266861">
    <property type="component" value="Unassembled WGS sequence"/>
</dbReference>
<organism evidence="1 2">
    <name type="scientific">Diversispora epigaea</name>
    <dbReference type="NCBI Taxonomy" id="1348612"/>
    <lineage>
        <taxon>Eukaryota</taxon>
        <taxon>Fungi</taxon>
        <taxon>Fungi incertae sedis</taxon>
        <taxon>Mucoromycota</taxon>
        <taxon>Glomeromycotina</taxon>
        <taxon>Glomeromycetes</taxon>
        <taxon>Diversisporales</taxon>
        <taxon>Diversisporaceae</taxon>
        <taxon>Diversispora</taxon>
    </lineage>
</organism>
<protein>
    <submittedName>
        <fullName evidence="1">Uncharacterized protein</fullName>
    </submittedName>
</protein>
<name>A0A397JQI6_9GLOM</name>
<proteinExistence type="predicted"/>
<reference evidence="1 2" key="1">
    <citation type="submission" date="2018-08" db="EMBL/GenBank/DDBJ databases">
        <title>Genome and evolution of the arbuscular mycorrhizal fungus Diversispora epigaea (formerly Glomus versiforme) and its bacterial endosymbionts.</title>
        <authorList>
            <person name="Sun X."/>
            <person name="Fei Z."/>
            <person name="Harrison M."/>
        </authorList>
    </citation>
    <scope>NUCLEOTIDE SEQUENCE [LARGE SCALE GENOMIC DNA]</scope>
    <source>
        <strain evidence="1 2">IT104</strain>
    </source>
</reference>
<evidence type="ECO:0000313" key="1">
    <source>
        <dbReference type="EMBL" id="RHZ89128.1"/>
    </source>
</evidence>
<gene>
    <name evidence="1" type="ORF">Glove_19g178</name>
</gene>
<accession>A0A397JQI6</accession>
<keyword evidence="2" id="KW-1185">Reference proteome</keyword>
<dbReference type="EMBL" id="PQFF01000017">
    <property type="protein sequence ID" value="RHZ89128.1"/>
    <property type="molecule type" value="Genomic_DNA"/>
</dbReference>